<proteinExistence type="predicted"/>
<feature type="chain" id="PRO_5029625796" evidence="2">
    <location>
        <begin position="20"/>
        <end position="249"/>
    </location>
</feature>
<dbReference type="PANTHER" id="PTHR15446:SF2">
    <property type="entry name" value="UROPLAKIN-3B-LIKE PROTEIN 1-RELATED"/>
    <property type="match status" value="1"/>
</dbReference>
<dbReference type="InterPro" id="IPR024831">
    <property type="entry name" value="Uroplakin-3"/>
</dbReference>
<keyword evidence="2" id="KW-0732">Signal</keyword>
<evidence type="ECO:0000256" key="2">
    <source>
        <dbReference type="SAM" id="SignalP"/>
    </source>
</evidence>
<feature type="signal peptide" evidence="2">
    <location>
        <begin position="1"/>
        <end position="19"/>
    </location>
</feature>
<protein>
    <submittedName>
        <fullName evidence="3">UPKL2 protein</fullName>
    </submittedName>
</protein>
<dbReference type="Proteomes" id="UP000565785">
    <property type="component" value="Unassembled WGS sequence"/>
</dbReference>
<feature type="non-terminal residue" evidence="3">
    <location>
        <position position="1"/>
    </location>
</feature>
<keyword evidence="1" id="KW-1133">Transmembrane helix</keyword>
<feature type="non-terminal residue" evidence="3">
    <location>
        <position position="249"/>
    </location>
</feature>
<dbReference type="AlphaFoldDB" id="A0A7L1NWI6"/>
<evidence type="ECO:0000313" key="4">
    <source>
        <dbReference type="Proteomes" id="UP000565785"/>
    </source>
</evidence>
<accession>A0A7L1NWI6</accession>
<evidence type="ECO:0000313" key="3">
    <source>
        <dbReference type="EMBL" id="NXO03487.1"/>
    </source>
</evidence>
<dbReference type="OrthoDB" id="9939598at2759"/>
<feature type="transmembrane region" description="Helical" evidence="1">
    <location>
        <begin position="189"/>
        <end position="214"/>
    </location>
</feature>
<dbReference type="GO" id="GO:0016020">
    <property type="term" value="C:membrane"/>
    <property type="evidence" value="ECO:0007669"/>
    <property type="project" value="TreeGrafter"/>
</dbReference>
<name>A0A7L1NWI6_RHICY</name>
<organism evidence="3 4">
    <name type="scientific">Rhinopomastus cyanomelas</name>
    <name type="common">Common scimitarbill</name>
    <dbReference type="NCBI Taxonomy" id="113115"/>
    <lineage>
        <taxon>Eukaryota</taxon>
        <taxon>Metazoa</taxon>
        <taxon>Chordata</taxon>
        <taxon>Craniata</taxon>
        <taxon>Vertebrata</taxon>
        <taxon>Euteleostomi</taxon>
        <taxon>Archelosauria</taxon>
        <taxon>Archosauria</taxon>
        <taxon>Dinosauria</taxon>
        <taxon>Saurischia</taxon>
        <taxon>Theropoda</taxon>
        <taxon>Coelurosauria</taxon>
        <taxon>Aves</taxon>
        <taxon>Neognathae</taxon>
        <taxon>Neoaves</taxon>
        <taxon>Telluraves</taxon>
        <taxon>Coraciimorphae</taxon>
        <taxon>Bucerotiformes</taxon>
        <taxon>Rhinopomastidae</taxon>
        <taxon>Rhinopomastus</taxon>
    </lineage>
</organism>
<dbReference type="PANTHER" id="PTHR15446">
    <property type="entry name" value="UROPLAKIN III"/>
    <property type="match status" value="1"/>
</dbReference>
<keyword evidence="1" id="KW-0472">Membrane</keyword>
<dbReference type="EMBL" id="VXBP01009307">
    <property type="protein sequence ID" value="NXO03487.1"/>
    <property type="molecule type" value="Genomic_DNA"/>
</dbReference>
<gene>
    <name evidence="3" type="primary">Upk3bl2</name>
    <name evidence="3" type="ORF">RHICYA_R11245</name>
</gene>
<keyword evidence="1" id="KW-0812">Transmembrane</keyword>
<sequence length="249" mass="26731">LGTHAMLPLLLLLLATAHGLVQIDYTPALASSELGGLVTTSTFTLKQPRCIFREHETAIIWLVVAIPEAVSSFNNSVEPGTPERAFQEFPNSTSAYMTLNTTFLNYPCPESTGDITVLRVGSETNCIKDEMRPTCNGPLPSPGPYRVKFLAFEGSEPVAETNWSEDITLGTAQSPSSISATGSGHSAGMITLTTILSILFAILLAALLAMLIFWSSDACGSSGTFSKSESVSVRRYNTHHVYDQPAARL</sequence>
<reference evidence="3 4" key="1">
    <citation type="submission" date="2019-09" db="EMBL/GenBank/DDBJ databases">
        <title>Bird 10,000 Genomes (B10K) Project - Family phase.</title>
        <authorList>
            <person name="Zhang G."/>
        </authorList>
    </citation>
    <scope>NUCLEOTIDE SEQUENCE [LARGE SCALE GENOMIC DNA]</scope>
    <source>
        <strain evidence="3">B10K-DU-002-35</strain>
        <tissue evidence="3">Muscle</tissue>
    </source>
</reference>
<comment type="caution">
    <text evidence="3">The sequence shown here is derived from an EMBL/GenBank/DDBJ whole genome shotgun (WGS) entry which is preliminary data.</text>
</comment>
<evidence type="ECO:0000256" key="1">
    <source>
        <dbReference type="SAM" id="Phobius"/>
    </source>
</evidence>
<keyword evidence="4" id="KW-1185">Reference proteome</keyword>